<keyword evidence="4" id="KW-0175">Coiled coil</keyword>
<dbReference type="PANTHER" id="PTHR24421">
    <property type="entry name" value="NITRATE/NITRITE SENSOR PROTEIN NARX-RELATED"/>
    <property type="match status" value="1"/>
</dbReference>
<proteinExistence type="predicted"/>
<name>A0A2S7F1F3_9XANT</name>
<organism evidence="8 9">
    <name type="scientific">Xanthomonas hyacinthi</name>
    <dbReference type="NCBI Taxonomy" id="56455"/>
    <lineage>
        <taxon>Bacteria</taxon>
        <taxon>Pseudomonadati</taxon>
        <taxon>Pseudomonadota</taxon>
        <taxon>Gammaproteobacteria</taxon>
        <taxon>Lysobacterales</taxon>
        <taxon>Lysobacteraceae</taxon>
        <taxon>Xanthomonas</taxon>
    </lineage>
</organism>
<comment type="caution">
    <text evidence="8">The sequence shown here is derived from an EMBL/GenBank/DDBJ whole genome shotgun (WGS) entry which is preliminary data.</text>
</comment>
<keyword evidence="9" id="KW-1185">Reference proteome</keyword>
<protein>
    <recommendedName>
        <fullName evidence="7">Histidine kinase domain-containing protein</fullName>
    </recommendedName>
</protein>
<dbReference type="PROSITE" id="PS50109">
    <property type="entry name" value="HIS_KIN"/>
    <property type="match status" value="1"/>
</dbReference>
<gene>
    <name evidence="8" type="ORF">XhyaCFBP1156_02745</name>
</gene>
<dbReference type="InterPro" id="IPR011123">
    <property type="entry name" value="Y_Y_Y"/>
</dbReference>
<dbReference type="Gene3D" id="1.20.5.1930">
    <property type="match status" value="1"/>
</dbReference>
<dbReference type="InterPro" id="IPR050482">
    <property type="entry name" value="Sensor_HK_TwoCompSys"/>
</dbReference>
<accession>A0A2S7F1F3</accession>
<sequence>MLVLGLAFAAPPAAAIPTPLRPTPLHNTAWRVEQGAPADVWALAQSGDGYLWMATGFGLYRFDGERFERHEPAHGMRLLSQNVTALTVLPDGRMWLGYFDGGASLLQGDRLLQYGPAEGFPAGPVARLELDAQGTLWAATWAGLARFDGRRWQRIGADWGYPSARADWLLRDRRGVLWVSSGDSVLRLRPGARRFEPTGIATLLYAVLAESPDGRIWLSDRRGGTRAITGADGTLLPPAAQRAVPALRTLAARRMGFARDGSLWLSDFQARGAVRVMLEDPRAPRLEQFRRSDGLASDYAAPVLEDKEGNVWIGSTLGLNRYRQRNVMALPGQPGAQAGAVEVHAQPDGSVLVSDPQGMFRADRAAAARLLRGAPLAQEYARLRDSGWVLGADGIVRLRHGRRVEAALPAGFAPRQVRAFLSDRAGDAWIAVAEHGVFRYRDGQWIRQTRLPQATCTAIAEDAQGRYWFGYASGQVRQLRGEQVRVFAADEGLQVGRVNTIHAGAGALLVAGELGIAQWRGARFVTLPPSRAPGLRGITGIAESDDGELWLNGAVGVSRIGRRQLDAALGAADTTLQPVYYGAADGLPGLALQANRSGTAARDGDGLVWLATSQGLAWIDTRHLWRNPWPPQVFVRALFANERSLPLDAPLRLPKGTTRVQIAYTATSLTSPERMRFRFRLDGVDETWRDAGGRREAFYTNLRPGQYRFQVIAANNDGVWNRHGAMLRFGIAPRFVQTPAFWTLCLLALLLALSALYLLRMRQLATRLRLRLEERYQERERIARELHDTLLQGYQGLILRTHAALDTLPAAAPLRRELEGTLDRAEQALEQGRDRVEGLRASAGSTPSLPSAFAAMLEELGAQSQLQRRVLVEGTPLPLQPLVADELYQLGREALLNAFRHAQASSIEVEIAYGRDALRLRFRDDGRGIEPQVLAAGGRAGHWGLTGMQERARRIEARLDVWSRPGMGTELNLRLPARRAYREPARNRLWCRLRQWLPGTD</sequence>
<dbReference type="Gene3D" id="3.30.565.10">
    <property type="entry name" value="Histidine kinase-like ATPase, C-terminal domain"/>
    <property type="match status" value="1"/>
</dbReference>
<dbReference type="InterPro" id="IPR003594">
    <property type="entry name" value="HATPase_dom"/>
</dbReference>
<keyword evidence="5" id="KW-1133">Transmembrane helix</keyword>
<feature type="signal peptide" evidence="6">
    <location>
        <begin position="1"/>
        <end position="15"/>
    </location>
</feature>
<dbReference type="SMART" id="SM00387">
    <property type="entry name" value="HATPase_c"/>
    <property type="match status" value="1"/>
</dbReference>
<evidence type="ECO:0000256" key="2">
    <source>
        <dbReference type="ARBA" id="ARBA00022777"/>
    </source>
</evidence>
<dbReference type="Pfam" id="PF07730">
    <property type="entry name" value="HisKA_3"/>
    <property type="match status" value="1"/>
</dbReference>
<feature type="transmembrane region" description="Helical" evidence="5">
    <location>
        <begin position="740"/>
        <end position="759"/>
    </location>
</feature>
<keyword evidence="3" id="KW-0902">Two-component regulatory system</keyword>
<dbReference type="Gene3D" id="2.60.40.10">
    <property type="entry name" value="Immunoglobulins"/>
    <property type="match status" value="1"/>
</dbReference>
<dbReference type="CDD" id="cd16917">
    <property type="entry name" value="HATPase_UhpB-NarQ-NarX-like"/>
    <property type="match status" value="1"/>
</dbReference>
<dbReference type="GO" id="GO:0000155">
    <property type="term" value="F:phosphorelay sensor kinase activity"/>
    <property type="evidence" value="ECO:0007669"/>
    <property type="project" value="InterPro"/>
</dbReference>
<keyword evidence="5" id="KW-0472">Membrane</keyword>
<dbReference type="Gene3D" id="2.130.10.10">
    <property type="entry name" value="YVTN repeat-like/Quinoprotein amine dehydrogenase"/>
    <property type="match status" value="3"/>
</dbReference>
<feature type="chain" id="PRO_5015479975" description="Histidine kinase domain-containing protein" evidence="6">
    <location>
        <begin position="16"/>
        <end position="1001"/>
    </location>
</feature>
<dbReference type="RefSeq" id="WP_053057183.1">
    <property type="nucleotide sequence ID" value="NZ_CP043476.1"/>
</dbReference>
<dbReference type="SUPFAM" id="SSF63829">
    <property type="entry name" value="Calcium-dependent phosphotriesterase"/>
    <property type="match status" value="2"/>
</dbReference>
<dbReference type="GO" id="GO:0016020">
    <property type="term" value="C:membrane"/>
    <property type="evidence" value="ECO:0007669"/>
    <property type="project" value="InterPro"/>
</dbReference>
<dbReference type="InterPro" id="IPR015943">
    <property type="entry name" value="WD40/YVTN_repeat-like_dom_sf"/>
</dbReference>
<feature type="coiled-coil region" evidence="4">
    <location>
        <begin position="815"/>
        <end position="842"/>
    </location>
</feature>
<dbReference type="InterPro" id="IPR013783">
    <property type="entry name" value="Ig-like_fold"/>
</dbReference>
<dbReference type="InterPro" id="IPR011712">
    <property type="entry name" value="Sig_transdc_His_kin_sub3_dim/P"/>
</dbReference>
<dbReference type="OrthoDB" id="176203at2"/>
<dbReference type="InterPro" id="IPR036890">
    <property type="entry name" value="HATPase_C_sf"/>
</dbReference>
<reference evidence="9" key="1">
    <citation type="submission" date="2016-08" db="EMBL/GenBank/DDBJ databases">
        <authorList>
            <person name="Merda D."/>
            <person name="Briand M."/>
            <person name="Taghouti G."/>
            <person name="Carrere S."/>
            <person name="Gouzy J."/>
            <person name="Portier P."/>
            <person name="Jacques M.-A."/>
            <person name="Fischer-Le Saux M."/>
        </authorList>
    </citation>
    <scope>NUCLEOTIDE SEQUENCE [LARGE SCALE GENOMIC DNA]</scope>
    <source>
        <strain evidence="9">CFBP1156</strain>
    </source>
</reference>
<keyword evidence="5" id="KW-0812">Transmembrane</keyword>
<evidence type="ECO:0000256" key="3">
    <source>
        <dbReference type="ARBA" id="ARBA00023012"/>
    </source>
</evidence>
<dbReference type="Proteomes" id="UP000238261">
    <property type="component" value="Unassembled WGS sequence"/>
</dbReference>
<keyword evidence="1" id="KW-0808">Transferase</keyword>
<evidence type="ECO:0000259" key="7">
    <source>
        <dbReference type="PROSITE" id="PS50109"/>
    </source>
</evidence>
<dbReference type="EMBL" id="MDEG01000002">
    <property type="protein sequence ID" value="PPU99208.1"/>
    <property type="molecule type" value="Genomic_DNA"/>
</dbReference>
<dbReference type="SUPFAM" id="SSF55874">
    <property type="entry name" value="ATPase domain of HSP90 chaperone/DNA topoisomerase II/histidine kinase"/>
    <property type="match status" value="1"/>
</dbReference>
<dbReference type="Pfam" id="PF02518">
    <property type="entry name" value="HATPase_c"/>
    <property type="match status" value="1"/>
</dbReference>
<evidence type="ECO:0000256" key="4">
    <source>
        <dbReference type="SAM" id="Coils"/>
    </source>
</evidence>
<evidence type="ECO:0000313" key="8">
    <source>
        <dbReference type="EMBL" id="PPU99208.1"/>
    </source>
</evidence>
<dbReference type="AlphaFoldDB" id="A0A2S7F1F3"/>
<dbReference type="GO" id="GO:0046983">
    <property type="term" value="F:protein dimerization activity"/>
    <property type="evidence" value="ECO:0007669"/>
    <property type="project" value="InterPro"/>
</dbReference>
<keyword evidence="2" id="KW-0418">Kinase</keyword>
<dbReference type="InterPro" id="IPR005467">
    <property type="entry name" value="His_kinase_dom"/>
</dbReference>
<evidence type="ECO:0000256" key="5">
    <source>
        <dbReference type="SAM" id="Phobius"/>
    </source>
</evidence>
<keyword evidence="6" id="KW-0732">Signal</keyword>
<dbReference type="Pfam" id="PF07495">
    <property type="entry name" value="Y_Y_Y"/>
    <property type="match status" value="1"/>
</dbReference>
<evidence type="ECO:0000313" key="9">
    <source>
        <dbReference type="Proteomes" id="UP000238261"/>
    </source>
</evidence>
<feature type="domain" description="Histidine kinase" evidence="7">
    <location>
        <begin position="885"/>
        <end position="979"/>
    </location>
</feature>
<evidence type="ECO:0000256" key="6">
    <source>
        <dbReference type="SAM" id="SignalP"/>
    </source>
</evidence>
<dbReference type="PANTHER" id="PTHR24421:SF62">
    <property type="entry name" value="SENSORY TRANSDUCTION HISTIDINE KINASE"/>
    <property type="match status" value="1"/>
</dbReference>
<evidence type="ECO:0000256" key="1">
    <source>
        <dbReference type="ARBA" id="ARBA00022679"/>
    </source>
</evidence>